<feature type="binding site" evidence="13">
    <location>
        <position position="134"/>
    </location>
    <ligand>
        <name>Ca(2+)</name>
        <dbReference type="ChEBI" id="CHEBI:29108"/>
    </ligand>
</feature>
<evidence type="ECO:0000256" key="13">
    <source>
        <dbReference type="PIRSR" id="PIRSR004803-3"/>
    </source>
</evidence>
<evidence type="ECO:0000256" key="9">
    <source>
        <dbReference type="ARBA" id="ARBA00022884"/>
    </source>
</evidence>
<feature type="binding site" evidence="13">
    <location>
        <position position="227"/>
    </location>
    <ligand>
        <name>Zn(2+)</name>
        <dbReference type="ChEBI" id="CHEBI:29105"/>
        <label>1</label>
        <note>catalytic</note>
    </ligand>
</feature>
<reference evidence="16" key="2">
    <citation type="journal article" date="2021" name="PeerJ">
        <title>Extensive microbial diversity within the chicken gut microbiome revealed by metagenomics and culture.</title>
        <authorList>
            <person name="Gilroy R."/>
            <person name="Ravi A."/>
            <person name="Getino M."/>
            <person name="Pursley I."/>
            <person name="Horton D.L."/>
            <person name="Alikhan N.F."/>
            <person name="Baker D."/>
            <person name="Gharbi K."/>
            <person name="Hall N."/>
            <person name="Watson M."/>
            <person name="Adriaenssens E.M."/>
            <person name="Foster-Nyarko E."/>
            <person name="Jarju S."/>
            <person name="Secka A."/>
            <person name="Antonio M."/>
            <person name="Oren A."/>
            <person name="Chaudhuri R.R."/>
            <person name="La Ragione R."/>
            <person name="Hildebrand F."/>
            <person name="Pallen M.J."/>
        </authorList>
    </citation>
    <scope>NUCLEOTIDE SEQUENCE</scope>
    <source>
        <strain evidence="16">CHK189-12415</strain>
    </source>
</reference>
<dbReference type="InterPro" id="IPR030854">
    <property type="entry name" value="RNase_J_bac"/>
</dbReference>
<dbReference type="Pfam" id="PF00753">
    <property type="entry name" value="Lactamase_B"/>
    <property type="match status" value="1"/>
</dbReference>
<keyword evidence="5 10" id="KW-0255">Endonuclease</keyword>
<dbReference type="Pfam" id="PF17770">
    <property type="entry name" value="RNase_J_C"/>
    <property type="match status" value="1"/>
</dbReference>
<comment type="similarity">
    <text evidence="10">Belongs to the metallo-beta-lactamase superfamily. RNA-metabolizing metallo-beta-lactamase-like family. Bacterial RNase J subfamily.</text>
</comment>
<dbReference type="InterPro" id="IPR004613">
    <property type="entry name" value="RNase_J"/>
</dbReference>
<feature type="binding site" evidence="12">
    <location>
        <begin position="319"/>
        <end position="321"/>
    </location>
    <ligand>
        <name>substrate</name>
    </ligand>
</feature>
<dbReference type="PIRSF" id="PIRSF004803">
    <property type="entry name" value="RnjA"/>
    <property type="match status" value="1"/>
</dbReference>
<dbReference type="InterPro" id="IPR041636">
    <property type="entry name" value="RNase_J_C"/>
</dbReference>
<dbReference type="CDD" id="cd07714">
    <property type="entry name" value="RNaseJ_MBL-fold"/>
    <property type="match status" value="1"/>
</dbReference>
<comment type="cofactor">
    <cofactor evidence="13">
        <name>Ca(2+)</name>
        <dbReference type="ChEBI" id="CHEBI:29108"/>
    </cofactor>
    <text evidence="13">Binds 1 Ca(2+) cation per subunit. Seen in 1 crystal structure, it is not clear if it is physiologically important.</text>
</comment>
<accession>A0A9D1J4Y5</accession>
<dbReference type="GO" id="GO:0004521">
    <property type="term" value="F:RNA endonuclease activity"/>
    <property type="evidence" value="ECO:0007669"/>
    <property type="project" value="UniProtKB-UniRule"/>
</dbReference>
<dbReference type="Pfam" id="PF07521">
    <property type="entry name" value="RMMBL"/>
    <property type="match status" value="1"/>
</dbReference>
<feature type="binding site" evidence="13">
    <location>
        <position position="161"/>
    </location>
    <ligand>
        <name>Zn(2+)</name>
        <dbReference type="ChEBI" id="CHEBI:29105"/>
        <label>1</label>
        <note>catalytic</note>
    </ligand>
</feature>
<dbReference type="GO" id="GO:0008270">
    <property type="term" value="F:zinc ion binding"/>
    <property type="evidence" value="ECO:0007669"/>
    <property type="project" value="InterPro"/>
</dbReference>
<comment type="subunit">
    <text evidence="10">Homodimer, may be a subunit of the RNA degradosome.</text>
</comment>
<dbReference type="GO" id="GO:0004534">
    <property type="term" value="F:5'-3' RNA exonuclease activity"/>
    <property type="evidence" value="ECO:0007669"/>
    <property type="project" value="UniProtKB-UniRule"/>
</dbReference>
<dbReference type="SMART" id="SM00849">
    <property type="entry name" value="Lactamase_B"/>
    <property type="match status" value="1"/>
</dbReference>
<feature type="active site" description="Proton donor" evidence="11">
    <location>
        <position position="281"/>
    </location>
</feature>
<keyword evidence="4 13" id="KW-0479">Metal-binding</keyword>
<dbReference type="GO" id="GO:0005737">
    <property type="term" value="C:cytoplasm"/>
    <property type="evidence" value="ECO:0007669"/>
    <property type="project" value="UniProtKB-SubCell"/>
</dbReference>
<sequence length="642" mass="70075">MTAADVAALESEGSGQGKTAGRNAGERRSSAKAGGDKRRTRRTTGGKTGREEAPRETFTPEAEYDLVQAPRRGRSRNTAGKNSGRGEKKPALKIIPLGGLNEIGKNLTVYEYGKDILIVDCGMGFPDSEMLGVDLVIPDFTYLEKNKEKIRGMVITHGHEDHIGSVPYFLKKFGTDIPIYGAKLTLGLIDGKLKEHGLAGKAKLMQFMPGDVIKLGAFTVEAIHVNHSIPDSMAFAITTPVGVVVHTGDFKVDYTPIEGKMIDLARFAELGKQGVLCMLGESTNAERPGYTDSERNVGRTLRGLFQQAGDRRIIIATFSSNIHRIQQIINLAAENGRKVAVSGRSMVNVVSTAIELGYLSVPRDILIDADNIGRYSSDRLVIITTGSQGEPMSALSRMASGEHRKIQVNPDDFIIISANPIPGNEKHVTRVINDLLKLGAEVVSKSMYEVHVSGHACQNELKLLMSLVQPKFFIPIHGEYKHLSEHAALAREIGIEPDHILLTDLGQVVELTPDSMAVTGTVEAGRVFVDGYGVGDVGSIVLRDRKHLAQDGLIIVVVTIESESGAVVAGPDIVSRGFVYVRESEELLENARQLIKDTLLDCQQKDIREWSALKIRVKDALSSFIYRKTKRDPMILPIIMEI</sequence>
<keyword evidence="3 10" id="KW-0540">Nuclease</keyword>
<dbReference type="PANTHER" id="PTHR43694">
    <property type="entry name" value="RIBONUCLEASE J"/>
    <property type="match status" value="1"/>
</dbReference>
<proteinExistence type="inferred from homology"/>
<dbReference type="InterPro" id="IPR011108">
    <property type="entry name" value="RMMBL"/>
</dbReference>
<evidence type="ECO:0000256" key="5">
    <source>
        <dbReference type="ARBA" id="ARBA00022759"/>
    </source>
</evidence>
<dbReference type="AlphaFoldDB" id="A0A9D1J4Y5"/>
<feature type="domain" description="Metallo-beta-lactamase" evidence="15">
    <location>
        <begin position="104"/>
        <end position="301"/>
    </location>
</feature>
<keyword evidence="8 10" id="KW-0269">Exonuclease</keyword>
<organism evidence="16 17">
    <name type="scientific">Candidatus Faecivivens stercoravium</name>
    <dbReference type="NCBI Taxonomy" id="2840803"/>
    <lineage>
        <taxon>Bacteria</taxon>
        <taxon>Bacillati</taxon>
        <taxon>Bacillota</taxon>
        <taxon>Clostridia</taxon>
        <taxon>Eubacteriales</taxon>
        <taxon>Oscillospiraceae</taxon>
        <taxon>Oscillospiraceae incertae sedis</taxon>
        <taxon>Candidatus Faecivivens</taxon>
    </lineage>
</organism>
<feature type="binding site" evidence="13">
    <location>
        <position position="477"/>
    </location>
    <ligand>
        <name>Zn(2+)</name>
        <dbReference type="ChEBI" id="CHEBI:29105"/>
        <label>1</label>
        <note>catalytic</note>
    </ligand>
</feature>
<dbReference type="Gene3D" id="3.10.20.580">
    <property type="match status" value="1"/>
</dbReference>
<feature type="region of interest" description="Disordered" evidence="14">
    <location>
        <begin position="1"/>
        <end position="88"/>
    </location>
</feature>
<keyword evidence="6 10" id="KW-0378">Hydrolase</keyword>
<protein>
    <recommendedName>
        <fullName evidence="10">Ribonuclease J</fullName>
        <shortName evidence="10">RNase J</shortName>
        <ecNumber evidence="10">3.1.-.-</ecNumber>
    </recommendedName>
</protein>
<evidence type="ECO:0000256" key="2">
    <source>
        <dbReference type="ARBA" id="ARBA00022490"/>
    </source>
</evidence>
<feature type="active site" description="Proton acceptor" evidence="11">
    <location>
        <position position="455"/>
    </location>
</feature>
<comment type="caution">
    <text evidence="16">The sequence shown here is derived from an EMBL/GenBank/DDBJ whole genome shotgun (WGS) entry which is preliminary data.</text>
</comment>
<feature type="binding site" evidence="10 12">
    <location>
        <begin position="451"/>
        <end position="455"/>
    </location>
    <ligand>
        <name>substrate</name>
    </ligand>
</feature>
<dbReference type="PANTHER" id="PTHR43694:SF1">
    <property type="entry name" value="RIBONUCLEASE J"/>
    <property type="match status" value="1"/>
</dbReference>
<evidence type="ECO:0000256" key="11">
    <source>
        <dbReference type="PIRSR" id="PIRSR004803-1"/>
    </source>
</evidence>
<evidence type="ECO:0000313" key="17">
    <source>
        <dbReference type="Proteomes" id="UP000824241"/>
    </source>
</evidence>
<dbReference type="FunFam" id="3.10.20.580:FF:000001">
    <property type="entry name" value="Ribonuclease J"/>
    <property type="match status" value="1"/>
</dbReference>
<keyword evidence="13" id="KW-0106">Calcium</keyword>
<dbReference type="Pfam" id="PF22505">
    <property type="entry name" value="RNase_J_b_CASP"/>
    <property type="match status" value="1"/>
</dbReference>
<dbReference type="GO" id="GO:0006364">
    <property type="term" value="P:rRNA processing"/>
    <property type="evidence" value="ECO:0007669"/>
    <property type="project" value="UniProtKB-UniRule"/>
</dbReference>
<feature type="binding site" evidence="13">
    <location>
        <position position="132"/>
    </location>
    <ligand>
        <name>Ca(2+)</name>
        <dbReference type="ChEBI" id="CHEBI:29108"/>
    </ligand>
</feature>
<dbReference type="HAMAP" id="MF_01491">
    <property type="entry name" value="RNase_J_bact"/>
    <property type="match status" value="1"/>
</dbReference>
<evidence type="ECO:0000256" key="3">
    <source>
        <dbReference type="ARBA" id="ARBA00022722"/>
    </source>
</evidence>
<evidence type="ECO:0000256" key="7">
    <source>
        <dbReference type="ARBA" id="ARBA00022833"/>
    </source>
</evidence>
<reference evidence="16" key="1">
    <citation type="submission" date="2020-10" db="EMBL/GenBank/DDBJ databases">
        <authorList>
            <person name="Gilroy R."/>
        </authorList>
    </citation>
    <scope>NUCLEOTIDE SEQUENCE</scope>
    <source>
        <strain evidence="16">CHK189-12415</strain>
    </source>
</reference>
<dbReference type="Proteomes" id="UP000824241">
    <property type="component" value="Unassembled WGS sequence"/>
</dbReference>
<feature type="compositionally biased region" description="Basic and acidic residues" evidence="14">
    <location>
        <begin position="24"/>
        <end position="37"/>
    </location>
</feature>
<dbReference type="NCBIfam" id="TIGR00649">
    <property type="entry name" value="MG423"/>
    <property type="match status" value="1"/>
</dbReference>
<gene>
    <name evidence="10" type="primary">rnj</name>
    <name evidence="16" type="ORF">IAB37_06050</name>
</gene>
<feature type="binding site" evidence="13">
    <location>
        <position position="162"/>
    </location>
    <ligand>
        <name>Zn(2+)</name>
        <dbReference type="ChEBI" id="CHEBI:29105"/>
        <label>1</label>
        <note>catalytic</note>
    </ligand>
</feature>
<dbReference type="InterPro" id="IPR042173">
    <property type="entry name" value="RNase_J_2"/>
</dbReference>
<dbReference type="SUPFAM" id="SSF56281">
    <property type="entry name" value="Metallo-hydrolase/oxidoreductase"/>
    <property type="match status" value="1"/>
</dbReference>
<evidence type="ECO:0000256" key="10">
    <source>
        <dbReference type="HAMAP-Rule" id="MF_01491"/>
    </source>
</evidence>
<feature type="binding site" evidence="13">
    <location>
        <position position="159"/>
    </location>
    <ligand>
        <name>Zn(2+)</name>
        <dbReference type="ChEBI" id="CHEBI:29105"/>
        <label>1</label>
        <note>catalytic</note>
    </ligand>
</feature>
<dbReference type="Gene3D" id="3.40.50.10710">
    <property type="entry name" value="Metallo-hydrolase/oxidoreductase"/>
    <property type="match status" value="1"/>
</dbReference>
<keyword evidence="9 10" id="KW-0694">RNA-binding</keyword>
<dbReference type="Gene3D" id="3.60.15.10">
    <property type="entry name" value="Ribonuclease Z/Hydroxyacylglutathione hydrolase-like"/>
    <property type="match status" value="1"/>
</dbReference>
<keyword evidence="10" id="KW-0698">rRNA processing</keyword>
<feature type="binding site" evidence="13">
    <location>
        <position position="249"/>
    </location>
    <ligand>
        <name>Zn(2+)</name>
        <dbReference type="ChEBI" id="CHEBI:29105"/>
        <label>1</label>
        <note>catalytic</note>
    </ligand>
</feature>
<dbReference type="PROSITE" id="PS01292">
    <property type="entry name" value="UPF0036"/>
    <property type="match status" value="1"/>
</dbReference>
<dbReference type="InterPro" id="IPR055132">
    <property type="entry name" value="RNase_J_b_CASP"/>
</dbReference>
<comment type="subcellular location">
    <subcellularLocation>
        <location evidence="1 10">Cytoplasm</location>
    </subcellularLocation>
</comment>
<keyword evidence="2 10" id="KW-0963">Cytoplasm</keyword>
<evidence type="ECO:0000259" key="15">
    <source>
        <dbReference type="SMART" id="SM00849"/>
    </source>
</evidence>
<dbReference type="InterPro" id="IPR036866">
    <property type="entry name" value="RibonucZ/Hydroxyglut_hydro"/>
</dbReference>
<dbReference type="EC" id="3.1.-.-" evidence="10"/>
<comment type="cofactor">
    <cofactor evidence="13">
        <name>Zn(2+)</name>
        <dbReference type="ChEBI" id="CHEBI:29105"/>
    </cofactor>
    <text evidence="13">Binds 2 Zn(2+) ions per subunit. It is not clear if Zn(2+) or Mg(2+) is physiologically important.</text>
</comment>
<feature type="binding site" evidence="13">
    <location>
        <position position="157"/>
    </location>
    <ligand>
        <name>Zn(2+)</name>
        <dbReference type="ChEBI" id="CHEBI:29105"/>
        <label>1</label>
        <note>catalytic</note>
    </ligand>
</feature>
<evidence type="ECO:0000256" key="12">
    <source>
        <dbReference type="PIRSR" id="PIRSR004803-2"/>
    </source>
</evidence>
<evidence type="ECO:0000256" key="4">
    <source>
        <dbReference type="ARBA" id="ARBA00022723"/>
    </source>
</evidence>
<dbReference type="GO" id="GO:0003723">
    <property type="term" value="F:RNA binding"/>
    <property type="evidence" value="ECO:0007669"/>
    <property type="project" value="UniProtKB-UniRule"/>
</dbReference>
<evidence type="ECO:0000256" key="1">
    <source>
        <dbReference type="ARBA" id="ARBA00004496"/>
    </source>
</evidence>
<dbReference type="EMBL" id="DVHA01000192">
    <property type="protein sequence ID" value="HIR61117.1"/>
    <property type="molecule type" value="Genomic_DNA"/>
</dbReference>
<evidence type="ECO:0000256" key="6">
    <source>
        <dbReference type="ARBA" id="ARBA00022801"/>
    </source>
</evidence>
<evidence type="ECO:0000256" key="14">
    <source>
        <dbReference type="SAM" id="MobiDB-lite"/>
    </source>
</evidence>
<feature type="binding site" evidence="13">
    <location>
        <position position="530"/>
    </location>
    <ligand>
        <name>Ca(2+)</name>
        <dbReference type="ChEBI" id="CHEBI:29108"/>
    </ligand>
</feature>
<dbReference type="InterPro" id="IPR001279">
    <property type="entry name" value="Metallo-B-lactamas"/>
</dbReference>
<evidence type="ECO:0000256" key="8">
    <source>
        <dbReference type="ARBA" id="ARBA00022839"/>
    </source>
</evidence>
<name>A0A9D1J4Y5_9FIRM</name>
<comment type="function">
    <text evidence="10">An RNase that has 5'-3' exonuclease and possibly endonuclease activity. Involved in maturation of rRNA and in some organisms also mRNA maturation and/or decay.</text>
</comment>
<keyword evidence="7 13" id="KW-0862">Zinc</keyword>
<evidence type="ECO:0000313" key="16">
    <source>
        <dbReference type="EMBL" id="HIR61117.1"/>
    </source>
</evidence>
<dbReference type="InterPro" id="IPR001587">
    <property type="entry name" value="RNase_J_CS"/>
</dbReference>